<keyword evidence="4" id="KW-1185">Reference proteome</keyword>
<sequence length="203" mass="23562">MNRTVLQIWEGHYYDHPAWEIPSGDMLSCTSRLTSILRKGHPFEPQDIQPSKKMDIPFLLNNIWLGSFGTEETFTKQEQTVEKIAKPSRKIPKNYKEAMDSDEKEEWSRAIGEELQNMERMDVFEVAPLDKMQHTINGGWIFAKKINNLSGKVCYKAHYVAQGNRQCYNKEYKETFAPMATFSAFQLLLMWYSIPFFSPGSSS</sequence>
<organism evidence="3 4">
    <name type="scientific">Austropuccinia psidii MF-1</name>
    <dbReference type="NCBI Taxonomy" id="1389203"/>
    <lineage>
        <taxon>Eukaryota</taxon>
        <taxon>Fungi</taxon>
        <taxon>Dikarya</taxon>
        <taxon>Basidiomycota</taxon>
        <taxon>Pucciniomycotina</taxon>
        <taxon>Pucciniomycetes</taxon>
        <taxon>Pucciniales</taxon>
        <taxon>Sphaerophragmiaceae</taxon>
        <taxon>Austropuccinia</taxon>
    </lineage>
</organism>
<dbReference type="InterPro" id="IPR013103">
    <property type="entry name" value="RVT_2"/>
</dbReference>
<evidence type="ECO:0000256" key="1">
    <source>
        <dbReference type="SAM" id="Phobius"/>
    </source>
</evidence>
<gene>
    <name evidence="3" type="ORF">O181_084892</name>
</gene>
<keyword evidence="1" id="KW-0812">Transmembrane</keyword>
<dbReference type="OrthoDB" id="3051642at2759"/>
<reference evidence="3" key="1">
    <citation type="submission" date="2021-03" db="EMBL/GenBank/DDBJ databases">
        <title>Draft genome sequence of rust myrtle Austropuccinia psidii MF-1, a brazilian biotype.</title>
        <authorList>
            <person name="Quecine M.C."/>
            <person name="Pachon D.M.R."/>
            <person name="Bonatelli M.L."/>
            <person name="Correr F.H."/>
            <person name="Franceschini L.M."/>
            <person name="Leite T.F."/>
            <person name="Margarido G.R.A."/>
            <person name="Almeida C.A."/>
            <person name="Ferrarezi J.A."/>
            <person name="Labate C.A."/>
        </authorList>
    </citation>
    <scope>NUCLEOTIDE SEQUENCE</scope>
    <source>
        <strain evidence="3">MF-1</strain>
    </source>
</reference>
<dbReference type="AlphaFoldDB" id="A0A9Q3FX27"/>
<protein>
    <recommendedName>
        <fullName evidence="2">Reverse transcriptase Ty1/copia-type domain-containing protein</fullName>
    </recommendedName>
</protein>
<evidence type="ECO:0000259" key="2">
    <source>
        <dbReference type="Pfam" id="PF07727"/>
    </source>
</evidence>
<feature type="transmembrane region" description="Helical" evidence="1">
    <location>
        <begin position="175"/>
        <end position="194"/>
    </location>
</feature>
<evidence type="ECO:0000313" key="4">
    <source>
        <dbReference type="Proteomes" id="UP000765509"/>
    </source>
</evidence>
<keyword evidence="1" id="KW-1133">Transmembrane helix</keyword>
<proteinExistence type="predicted"/>
<dbReference type="Pfam" id="PF07727">
    <property type="entry name" value="RVT_2"/>
    <property type="match status" value="1"/>
</dbReference>
<dbReference type="EMBL" id="AVOT02050060">
    <property type="protein sequence ID" value="MBW0545177.1"/>
    <property type="molecule type" value="Genomic_DNA"/>
</dbReference>
<name>A0A9Q3FX27_9BASI</name>
<evidence type="ECO:0000313" key="3">
    <source>
        <dbReference type="EMBL" id="MBW0545177.1"/>
    </source>
</evidence>
<comment type="caution">
    <text evidence="3">The sequence shown here is derived from an EMBL/GenBank/DDBJ whole genome shotgun (WGS) entry which is preliminary data.</text>
</comment>
<accession>A0A9Q3FX27</accession>
<keyword evidence="1" id="KW-0472">Membrane</keyword>
<dbReference type="Proteomes" id="UP000765509">
    <property type="component" value="Unassembled WGS sequence"/>
</dbReference>
<feature type="domain" description="Reverse transcriptase Ty1/copia-type" evidence="2">
    <location>
        <begin position="122"/>
        <end position="189"/>
    </location>
</feature>